<evidence type="ECO:0000313" key="6">
    <source>
        <dbReference type="EMBL" id="RGJ92320.1"/>
    </source>
</evidence>
<dbReference type="EC" id="4.2.1.46" evidence="8"/>
<dbReference type="EMBL" id="QRMN01000010">
    <property type="protein sequence ID" value="RHJ78636.1"/>
    <property type="molecule type" value="Genomic_DNA"/>
</dbReference>
<evidence type="ECO:0000313" key="10">
    <source>
        <dbReference type="Proteomes" id="UP000283958"/>
    </source>
</evidence>
<sequence>MQKVIVTGANGFVGYWLIKELMKHSIKVIAIVKDTNEKIDMLTSLSGVSIVYCNLSNMINLDTIIPDRGFDAFYHLAWISAGGSGRADYNLQLMNAKYACDAVIVAKKLNCKKILVAGTITEKIASQTLVLPVKSNNIIYGIAKHTTHCMLEILTNRLNLEFVWMQFSNLYGPYSINGNIVGYTIKEILEGRNAIFGTAQQPYDLLYIEDLVYAAYLLGEKDVKRTCYYLGSGNPKILKDYLIRIGELCGNPDAIKIGARADDGLKYDLEWFDASALIEDTGYMPRISFDQGVLNTINWMKL</sequence>
<dbReference type="Pfam" id="PF01370">
    <property type="entry name" value="Epimerase"/>
    <property type="match status" value="1"/>
</dbReference>
<dbReference type="EMBL" id="WCZY01000011">
    <property type="protein sequence ID" value="KAB6693657.1"/>
    <property type="molecule type" value="Genomic_DNA"/>
</dbReference>
<evidence type="ECO:0000256" key="1">
    <source>
        <dbReference type="ARBA" id="ARBA00007637"/>
    </source>
</evidence>
<dbReference type="Proteomes" id="UP000408523">
    <property type="component" value="Unassembled WGS sequence"/>
</dbReference>
<evidence type="ECO:0000313" key="8">
    <source>
        <dbReference type="EMBL" id="TSE49935.1"/>
    </source>
</evidence>
<reference evidence="9 10" key="1">
    <citation type="submission" date="2018-08" db="EMBL/GenBank/DDBJ databases">
        <title>A genome reference for cultivated species of the human gut microbiota.</title>
        <authorList>
            <person name="Zou Y."/>
            <person name="Xue W."/>
            <person name="Luo G."/>
        </authorList>
    </citation>
    <scope>NUCLEOTIDE SEQUENCE [LARGE SCALE GENOMIC DNA]</scope>
    <source>
        <strain evidence="7 10">AM09-18</strain>
        <strain evidence="6 9">TM05-16</strain>
    </source>
</reference>
<dbReference type="Proteomes" id="UP000260640">
    <property type="component" value="Unassembled WGS sequence"/>
</dbReference>
<dbReference type="AlphaFoldDB" id="A0A1H7FY88"/>
<accession>A0A1H7FY88</accession>
<evidence type="ECO:0000313" key="4">
    <source>
        <dbReference type="EMBL" id="KAB6693657.1"/>
    </source>
</evidence>
<name>A0A1H7FY88_PHOVU</name>
<dbReference type="Proteomes" id="UP000283958">
    <property type="component" value="Unassembled WGS sequence"/>
</dbReference>
<proteinExistence type="inferred from homology"/>
<dbReference type="InterPro" id="IPR001509">
    <property type="entry name" value="Epimerase_deHydtase"/>
</dbReference>
<dbReference type="Proteomes" id="UP000437380">
    <property type="component" value="Unassembled WGS sequence"/>
</dbReference>
<dbReference type="EMBL" id="WCZV01000013">
    <property type="protein sequence ID" value="KAB6699672.1"/>
    <property type="molecule type" value="Genomic_DNA"/>
</dbReference>
<feature type="domain" description="NAD-dependent epimerase/dehydratase" evidence="2">
    <location>
        <begin position="4"/>
        <end position="221"/>
    </location>
</feature>
<evidence type="ECO:0000313" key="11">
    <source>
        <dbReference type="Proteomes" id="UP000408523"/>
    </source>
</evidence>
<dbReference type="Gene3D" id="3.40.50.720">
    <property type="entry name" value="NAD(P)-binding Rossmann-like Domain"/>
    <property type="match status" value="1"/>
</dbReference>
<dbReference type="Proteomes" id="UP000470777">
    <property type="component" value="Unassembled WGS sequence"/>
</dbReference>
<dbReference type="GO" id="GO:0008460">
    <property type="term" value="F:dTDP-glucose 4,6-dehydratase activity"/>
    <property type="evidence" value="ECO:0007669"/>
    <property type="project" value="UniProtKB-EC"/>
</dbReference>
<evidence type="ECO:0000313" key="14">
    <source>
        <dbReference type="Proteomes" id="UP000470952"/>
    </source>
</evidence>
<dbReference type="SUPFAM" id="SSF51735">
    <property type="entry name" value="NAD(P)-binding Rossmann-fold domains"/>
    <property type="match status" value="1"/>
</dbReference>
<dbReference type="EMBL" id="RWHZ01000006">
    <property type="protein sequence ID" value="TSE49935.1"/>
    <property type="molecule type" value="Genomic_DNA"/>
</dbReference>
<dbReference type="Proteomes" id="UP000470952">
    <property type="component" value="Unassembled WGS sequence"/>
</dbReference>
<dbReference type="PANTHER" id="PTHR43000">
    <property type="entry name" value="DTDP-D-GLUCOSE 4,6-DEHYDRATASE-RELATED"/>
    <property type="match status" value="1"/>
</dbReference>
<evidence type="ECO:0000313" key="9">
    <source>
        <dbReference type="Proteomes" id="UP000260640"/>
    </source>
</evidence>
<dbReference type="RefSeq" id="WP_074783156.1">
    <property type="nucleotide sequence ID" value="NZ_DAWDKF010000004.1"/>
</dbReference>
<evidence type="ECO:0000259" key="2">
    <source>
        <dbReference type="Pfam" id="PF01370"/>
    </source>
</evidence>
<evidence type="ECO:0000313" key="5">
    <source>
        <dbReference type="EMBL" id="KAB6699672.1"/>
    </source>
</evidence>
<gene>
    <name evidence="8" type="primary">rfbB</name>
    <name evidence="7" type="ORF">DW105_06080</name>
    <name evidence="6" type="ORF">DXD46_00945</name>
    <name evidence="8" type="ORF">EH214_00780</name>
    <name evidence="5" type="ORF">GAY17_11395</name>
    <name evidence="3" type="ORF">GAZ76_13440</name>
    <name evidence="4" type="ORF">GAZ92_09925</name>
</gene>
<dbReference type="EMBL" id="WDAG01000015">
    <property type="protein sequence ID" value="KAB6658662.1"/>
    <property type="molecule type" value="Genomic_DNA"/>
</dbReference>
<evidence type="ECO:0000313" key="13">
    <source>
        <dbReference type="Proteomes" id="UP000470777"/>
    </source>
</evidence>
<organism evidence="8 11">
    <name type="scientific">Phocaeicola vulgatus</name>
    <name type="common">Bacteroides vulgatus</name>
    <dbReference type="NCBI Taxonomy" id="821"/>
    <lineage>
        <taxon>Bacteria</taxon>
        <taxon>Pseudomonadati</taxon>
        <taxon>Bacteroidota</taxon>
        <taxon>Bacteroidia</taxon>
        <taxon>Bacteroidales</taxon>
        <taxon>Bacteroidaceae</taxon>
        <taxon>Phocaeicola</taxon>
    </lineage>
</organism>
<protein>
    <submittedName>
        <fullName evidence="3">NAD(P)-dependent oxidoreductase</fullName>
    </submittedName>
    <submittedName>
        <fullName evidence="8">dTDP-glucose 4,6-dehydratase</fullName>
        <ecNumber evidence="8">4.2.1.46</ecNumber>
    </submittedName>
</protein>
<evidence type="ECO:0000313" key="12">
    <source>
        <dbReference type="Proteomes" id="UP000437380"/>
    </source>
</evidence>
<reference evidence="8 11" key="2">
    <citation type="journal article" date="2019" name="Nat. Commun.">
        <title>Gram positive-like bacteriocins with broad spectrum anti-Bacteroidales activity encoded on mobile elements of the human gut microbiota.</title>
        <authorList>
            <person name="Bechon N."/>
            <person name="Coyne M.J.Jr."/>
            <person name="Laclare-Mceneany V."/>
            <person name="Chatzidaki-Livanis M."/>
            <person name="Ghigo J.-M."/>
            <person name="Comstock L.E."/>
        </authorList>
    </citation>
    <scope>NUCLEOTIDE SEQUENCE [LARGE SCALE GENOMIC DNA]</scope>
    <source>
        <strain evidence="8 11">CL01T12C17</strain>
    </source>
</reference>
<dbReference type="InterPro" id="IPR036291">
    <property type="entry name" value="NAD(P)-bd_dom_sf"/>
</dbReference>
<evidence type="ECO:0000313" key="7">
    <source>
        <dbReference type="EMBL" id="RHJ78636.1"/>
    </source>
</evidence>
<reference evidence="12 13" key="3">
    <citation type="journal article" date="2019" name="Nat. Med.">
        <title>A library of human gut bacterial isolates paired with longitudinal multiomics data enables mechanistic microbiome research.</title>
        <authorList>
            <person name="Poyet M."/>
            <person name="Groussin M."/>
            <person name="Gibbons S.M."/>
            <person name="Avila-Pacheco J."/>
            <person name="Jiang X."/>
            <person name="Kearney S.M."/>
            <person name="Perrotta A.R."/>
            <person name="Berdy B."/>
            <person name="Zhao S."/>
            <person name="Lieberman T.D."/>
            <person name="Swanson P.K."/>
            <person name="Smith M."/>
            <person name="Roesemann S."/>
            <person name="Alexander J.E."/>
            <person name="Rich S.A."/>
            <person name="Livny J."/>
            <person name="Vlamakis H."/>
            <person name="Clish C."/>
            <person name="Bullock K."/>
            <person name="Deik A."/>
            <person name="Scott J."/>
            <person name="Pierce K.A."/>
            <person name="Xavier R.J."/>
            <person name="Alm E.J."/>
        </authorList>
    </citation>
    <scope>NUCLEOTIDE SEQUENCE [LARGE SCALE GENOMIC DNA]</scope>
    <source>
        <strain evidence="5 12">BIOML-A82</strain>
        <strain evidence="4 13">BIOML-A85</strain>
        <strain evidence="3 14">BIOML-A93</strain>
    </source>
</reference>
<evidence type="ECO:0000313" key="3">
    <source>
        <dbReference type="EMBL" id="KAB6658662.1"/>
    </source>
</evidence>
<keyword evidence="8" id="KW-0456">Lyase</keyword>
<dbReference type="EMBL" id="QSPP01000001">
    <property type="protein sequence ID" value="RGJ92320.1"/>
    <property type="molecule type" value="Genomic_DNA"/>
</dbReference>
<comment type="caution">
    <text evidence="8">The sequence shown here is derived from an EMBL/GenBank/DDBJ whole genome shotgun (WGS) entry which is preliminary data.</text>
</comment>
<comment type="similarity">
    <text evidence="1">Belongs to the NAD(P)-dependent epimerase/dehydratase family.</text>
</comment>